<reference evidence="3" key="1">
    <citation type="journal article" date="2011" name="Science">
        <title>The plant cell wall-decomposing machinery underlies the functional diversity of forest fungi.</title>
        <authorList>
            <person name="Eastwood D.C."/>
            <person name="Floudas D."/>
            <person name="Binder M."/>
            <person name="Majcherczyk A."/>
            <person name="Schneider P."/>
            <person name="Aerts A."/>
            <person name="Asiegbu F.O."/>
            <person name="Baker S.E."/>
            <person name="Barry K."/>
            <person name="Bendiksby M."/>
            <person name="Blumentritt M."/>
            <person name="Coutinho P.M."/>
            <person name="Cullen D."/>
            <person name="de Vries R.P."/>
            <person name="Gathman A."/>
            <person name="Goodell B."/>
            <person name="Henrissat B."/>
            <person name="Ihrmark K."/>
            <person name="Kauserud H."/>
            <person name="Kohler A."/>
            <person name="LaButti K."/>
            <person name="Lapidus A."/>
            <person name="Lavin J.L."/>
            <person name="Lee Y.-H."/>
            <person name="Lindquist E."/>
            <person name="Lilly W."/>
            <person name="Lucas S."/>
            <person name="Morin E."/>
            <person name="Murat C."/>
            <person name="Oguiza J.A."/>
            <person name="Park J."/>
            <person name="Pisabarro A.G."/>
            <person name="Riley R."/>
            <person name="Rosling A."/>
            <person name="Salamov A."/>
            <person name="Schmidt O."/>
            <person name="Schmutz J."/>
            <person name="Skrede I."/>
            <person name="Stenlid J."/>
            <person name="Wiebenga A."/>
            <person name="Xie X."/>
            <person name="Kuees U."/>
            <person name="Hibbett D.S."/>
            <person name="Hoffmeister D."/>
            <person name="Hoegberg N."/>
            <person name="Martin F."/>
            <person name="Grigoriev I.V."/>
            <person name="Watkinson S.C."/>
        </authorList>
    </citation>
    <scope>NUCLEOTIDE SEQUENCE [LARGE SCALE GENOMIC DNA]</scope>
    <source>
        <strain evidence="3">strain S7.3</strain>
    </source>
</reference>
<organism evidence="3">
    <name type="scientific">Serpula lacrymans var. lacrymans (strain S7.3)</name>
    <name type="common">Dry rot fungus</name>
    <dbReference type="NCBI Taxonomy" id="936435"/>
    <lineage>
        <taxon>Eukaryota</taxon>
        <taxon>Fungi</taxon>
        <taxon>Dikarya</taxon>
        <taxon>Basidiomycota</taxon>
        <taxon>Agaricomycotina</taxon>
        <taxon>Agaricomycetes</taxon>
        <taxon>Agaricomycetidae</taxon>
        <taxon>Boletales</taxon>
        <taxon>Coniophorineae</taxon>
        <taxon>Serpulaceae</taxon>
        <taxon>Serpula</taxon>
    </lineage>
</organism>
<keyword evidence="1" id="KW-0812">Transmembrane</keyword>
<keyword evidence="3" id="KW-1185">Reference proteome</keyword>
<evidence type="ECO:0000256" key="1">
    <source>
        <dbReference type="SAM" id="Phobius"/>
    </source>
</evidence>
<evidence type="ECO:0000313" key="3">
    <source>
        <dbReference type="Proteomes" id="UP000008063"/>
    </source>
</evidence>
<dbReference type="AlphaFoldDB" id="F8QDW7"/>
<dbReference type="HOGENOM" id="CLU_2279198_0_0_1"/>
<keyword evidence="1" id="KW-1133">Transmembrane helix</keyword>
<dbReference type="EMBL" id="GL945492">
    <property type="protein sequence ID" value="EGN93342.1"/>
    <property type="molecule type" value="Genomic_DNA"/>
</dbReference>
<dbReference type="InParanoid" id="F8QDW7"/>
<gene>
    <name evidence="2" type="ORF">SERLA73DRAFT_189550</name>
</gene>
<evidence type="ECO:0000313" key="2">
    <source>
        <dbReference type="EMBL" id="EGN93342.1"/>
    </source>
</evidence>
<protein>
    <submittedName>
        <fullName evidence="2">Uncharacterized protein</fullName>
    </submittedName>
</protein>
<sequence length="102" mass="11876">MAHDRGVRNIRKTDRTRKRISMQVIFIITIPGPELVGTGMAEEKCPACFCRALRPGLNHVMLMLSYWRFSPPKFGLQLYHHYYRWTNVAIRTLYALGPLQAQ</sequence>
<proteinExistence type="predicted"/>
<keyword evidence="1" id="KW-0472">Membrane</keyword>
<dbReference type="Proteomes" id="UP000008063">
    <property type="component" value="Unassembled WGS sequence"/>
</dbReference>
<accession>F8QDW7</accession>
<name>F8QDW7_SERL3</name>
<feature type="transmembrane region" description="Helical" evidence="1">
    <location>
        <begin position="20"/>
        <end position="41"/>
    </location>
</feature>